<evidence type="ECO:0000313" key="1">
    <source>
        <dbReference type="EMBL" id="XCD04258.1"/>
    </source>
</evidence>
<name>A0AAU8AYP3_9CAUD</name>
<reference evidence="1" key="1">
    <citation type="submission" date="2024-03" db="EMBL/GenBank/DDBJ databases">
        <title>Diverse circular DNA viruses in blood, oral, and fecal samples of captive lemurs.</title>
        <authorList>
            <person name="Paietta E.N."/>
            <person name="Kraberger S."/>
            <person name="Lund M.C."/>
            <person name="Custer J.M."/>
            <person name="Vargas K.M."/>
            <person name="Ehmke E.E."/>
            <person name="Yoder A.D."/>
            <person name="Varsani A."/>
        </authorList>
    </citation>
    <scope>NUCLEOTIDE SEQUENCE</scope>
    <source>
        <strain evidence="1">Duke_22FF_208</strain>
    </source>
</reference>
<sequence length="37" mass="4383">MLLNYNNFLLLSVKTARKICRNSERFVSIRNLLNTVK</sequence>
<organism evidence="1">
    <name type="scientific">Dulem virus 37</name>
    <dbReference type="NCBI Taxonomy" id="3145755"/>
    <lineage>
        <taxon>Viruses</taxon>
        <taxon>Duplodnaviria</taxon>
        <taxon>Heunggongvirae</taxon>
        <taxon>Uroviricota</taxon>
        <taxon>Caudoviricetes</taxon>
    </lineage>
</organism>
<proteinExistence type="predicted"/>
<accession>A0AAU8AYP3</accession>
<dbReference type="EMBL" id="PP511443">
    <property type="protein sequence ID" value="XCD04258.1"/>
    <property type="molecule type" value="Genomic_DNA"/>
</dbReference>
<protein>
    <submittedName>
        <fullName evidence="1">Uncharacterized protein</fullName>
    </submittedName>
</protein>